<dbReference type="Proteomes" id="UP001221217">
    <property type="component" value="Unassembled WGS sequence"/>
</dbReference>
<organism evidence="3 4">
    <name type="scientific">Candidatus Thalassospirochaeta sargassi</name>
    <dbReference type="NCBI Taxonomy" id="3119039"/>
    <lineage>
        <taxon>Bacteria</taxon>
        <taxon>Pseudomonadati</taxon>
        <taxon>Spirochaetota</taxon>
        <taxon>Spirochaetia</taxon>
        <taxon>Spirochaetales</taxon>
        <taxon>Spirochaetaceae</taxon>
        <taxon>Candidatus Thalassospirochaeta</taxon>
    </lineage>
</organism>
<feature type="transmembrane region" description="Helical" evidence="1">
    <location>
        <begin position="31"/>
        <end position="52"/>
    </location>
</feature>
<evidence type="ECO:0000256" key="1">
    <source>
        <dbReference type="SAM" id="Phobius"/>
    </source>
</evidence>
<evidence type="ECO:0000313" key="3">
    <source>
        <dbReference type="EMBL" id="MDC7227143.1"/>
    </source>
</evidence>
<gene>
    <name evidence="3" type="ORF">PQJ61_10315</name>
</gene>
<keyword evidence="1" id="KW-0472">Membrane</keyword>
<feature type="signal peptide" evidence="2">
    <location>
        <begin position="1"/>
        <end position="21"/>
    </location>
</feature>
<sequence length="158" mass="17077">MKRIVLLVLITIIMLPAAVFAADEIESEVQSTLAITLSTFGIVFVSTLFGAAPDGVKAAMDEKTGKSSIYFENFNPSAFFSEMPESSSGTGLPNDGVFTFDTMTGTVSADQMGNMFIDMKYSGGSVRTMKLATEDENIKTFTANGKDYSYIENLLNVE</sequence>
<name>A0AAJ1ID70_9SPIO</name>
<accession>A0AAJ1ID70</accession>
<feature type="chain" id="PRO_5042495909" evidence="2">
    <location>
        <begin position="22"/>
        <end position="158"/>
    </location>
</feature>
<evidence type="ECO:0000313" key="4">
    <source>
        <dbReference type="Proteomes" id="UP001221217"/>
    </source>
</evidence>
<proteinExistence type="predicted"/>
<keyword evidence="2" id="KW-0732">Signal</keyword>
<reference evidence="3 4" key="1">
    <citation type="submission" date="2022-12" db="EMBL/GenBank/DDBJ databases">
        <title>Metagenome assembled genome from gulf of manar.</title>
        <authorList>
            <person name="Kohli P."/>
            <person name="Pk S."/>
            <person name="Venkata Ramana C."/>
            <person name="Sasikala C."/>
        </authorList>
    </citation>
    <scope>NUCLEOTIDE SEQUENCE [LARGE SCALE GENOMIC DNA]</scope>
    <source>
        <strain evidence="3">JB008</strain>
    </source>
</reference>
<protein>
    <submittedName>
        <fullName evidence="3">Uncharacterized protein</fullName>
    </submittedName>
</protein>
<comment type="caution">
    <text evidence="3">The sequence shown here is derived from an EMBL/GenBank/DDBJ whole genome shotgun (WGS) entry which is preliminary data.</text>
</comment>
<keyword evidence="1" id="KW-0812">Transmembrane</keyword>
<keyword evidence="1" id="KW-1133">Transmembrane helix</keyword>
<dbReference type="AlphaFoldDB" id="A0AAJ1ID70"/>
<evidence type="ECO:0000256" key="2">
    <source>
        <dbReference type="SAM" id="SignalP"/>
    </source>
</evidence>
<dbReference type="EMBL" id="JAQQAL010000022">
    <property type="protein sequence ID" value="MDC7227143.1"/>
    <property type="molecule type" value="Genomic_DNA"/>
</dbReference>